<evidence type="ECO:0000256" key="8">
    <source>
        <dbReference type="ARBA" id="ARBA00022833"/>
    </source>
</evidence>
<keyword evidence="17" id="KW-1185">Reference proteome</keyword>
<dbReference type="EMBL" id="JANBOI010002532">
    <property type="protein sequence ID" value="KAJ1721255.1"/>
    <property type="molecule type" value="Genomic_DNA"/>
</dbReference>
<reference evidence="16" key="1">
    <citation type="submission" date="2022-07" db="EMBL/GenBank/DDBJ databases">
        <title>Phylogenomic reconstructions and comparative analyses of Kickxellomycotina fungi.</title>
        <authorList>
            <person name="Reynolds N.K."/>
            <person name="Stajich J.E."/>
            <person name="Barry K."/>
            <person name="Grigoriev I.V."/>
            <person name="Crous P."/>
            <person name="Smith M.E."/>
        </authorList>
    </citation>
    <scope>NUCLEOTIDE SEQUENCE</scope>
    <source>
        <strain evidence="16">BCRC 34381</strain>
    </source>
</reference>
<protein>
    <recommendedName>
        <fullName evidence="13">Extracellular metalloproteinase</fullName>
        <ecNumber evidence="13">3.4.24.-</ecNumber>
    </recommendedName>
    <alternativeName>
        <fullName evidence="13">Fungalysin</fullName>
    </alternativeName>
</protein>
<organism evidence="16 17">
    <name type="scientific">Coemansia biformis</name>
    <dbReference type="NCBI Taxonomy" id="1286918"/>
    <lineage>
        <taxon>Eukaryota</taxon>
        <taxon>Fungi</taxon>
        <taxon>Fungi incertae sedis</taxon>
        <taxon>Zoopagomycota</taxon>
        <taxon>Kickxellomycotina</taxon>
        <taxon>Kickxellomycetes</taxon>
        <taxon>Kickxellales</taxon>
        <taxon>Kickxellaceae</taxon>
        <taxon>Coemansia</taxon>
    </lineage>
</organism>
<dbReference type="InterPro" id="IPR027268">
    <property type="entry name" value="Peptidase_M4/M1_CTD_sf"/>
</dbReference>
<feature type="region of interest" description="Disordered" evidence="14">
    <location>
        <begin position="307"/>
        <end position="327"/>
    </location>
</feature>
<gene>
    <name evidence="16" type="ORF">LPJ61_006065</name>
</gene>
<dbReference type="InterPro" id="IPR011096">
    <property type="entry name" value="FTP_domain"/>
</dbReference>
<keyword evidence="3 13" id="KW-0964">Secreted</keyword>
<evidence type="ECO:0000256" key="7">
    <source>
        <dbReference type="ARBA" id="ARBA00022801"/>
    </source>
</evidence>
<feature type="non-terminal residue" evidence="16">
    <location>
        <position position="614"/>
    </location>
</feature>
<dbReference type="InterPro" id="IPR001842">
    <property type="entry name" value="Peptidase_M36"/>
</dbReference>
<feature type="binding site" evidence="12">
    <location>
        <position position="451"/>
    </location>
    <ligand>
        <name>Zn(2+)</name>
        <dbReference type="ChEBI" id="CHEBI:29105"/>
        <note>catalytic</note>
    </ligand>
</feature>
<dbReference type="Gene3D" id="3.10.170.10">
    <property type="match status" value="1"/>
</dbReference>
<evidence type="ECO:0000256" key="10">
    <source>
        <dbReference type="ARBA" id="ARBA00023145"/>
    </source>
</evidence>
<comment type="similarity">
    <text evidence="2 13">Belongs to the peptidase M36 family.</text>
</comment>
<evidence type="ECO:0000256" key="4">
    <source>
        <dbReference type="ARBA" id="ARBA00022670"/>
    </source>
</evidence>
<evidence type="ECO:0000256" key="2">
    <source>
        <dbReference type="ARBA" id="ARBA00006006"/>
    </source>
</evidence>
<comment type="cofactor">
    <cofactor evidence="12">
        <name>Zn(2+)</name>
        <dbReference type="ChEBI" id="CHEBI:29105"/>
    </cofactor>
    <text evidence="12">Binds 1 zinc ion per subunit.</text>
</comment>
<dbReference type="GO" id="GO:0005615">
    <property type="term" value="C:extracellular space"/>
    <property type="evidence" value="ECO:0007669"/>
    <property type="project" value="InterPro"/>
</dbReference>
<dbReference type="Gene3D" id="1.10.390.10">
    <property type="entry name" value="Neutral Protease Domain 2"/>
    <property type="match status" value="1"/>
</dbReference>
<evidence type="ECO:0000256" key="6">
    <source>
        <dbReference type="ARBA" id="ARBA00022729"/>
    </source>
</evidence>
<dbReference type="GO" id="GO:0008270">
    <property type="term" value="F:zinc ion binding"/>
    <property type="evidence" value="ECO:0007669"/>
    <property type="project" value="InterPro"/>
</dbReference>
<keyword evidence="5 12" id="KW-0479">Metal-binding</keyword>
<keyword evidence="9 13" id="KW-0482">Metalloprotease</keyword>
<dbReference type="PRINTS" id="PR00999">
    <property type="entry name" value="FUNGALYSIN"/>
</dbReference>
<dbReference type="SUPFAM" id="SSF55486">
    <property type="entry name" value="Metalloproteases ('zincins'), catalytic domain"/>
    <property type="match status" value="1"/>
</dbReference>
<keyword evidence="8 12" id="KW-0862">Zinc</keyword>
<dbReference type="Proteomes" id="UP001143981">
    <property type="component" value="Unassembled WGS sequence"/>
</dbReference>
<evidence type="ECO:0000256" key="14">
    <source>
        <dbReference type="SAM" id="MobiDB-lite"/>
    </source>
</evidence>
<dbReference type="GO" id="GO:0004222">
    <property type="term" value="F:metalloendopeptidase activity"/>
    <property type="evidence" value="ECO:0007669"/>
    <property type="project" value="InterPro"/>
</dbReference>
<keyword evidence="7 13" id="KW-0378">Hydrolase</keyword>
<keyword evidence="6" id="KW-0732">Signal</keyword>
<evidence type="ECO:0000313" key="16">
    <source>
        <dbReference type="EMBL" id="KAJ1721255.1"/>
    </source>
</evidence>
<keyword evidence="10 13" id="KW-0865">Zymogen</keyword>
<evidence type="ECO:0000256" key="12">
    <source>
        <dbReference type="PIRSR" id="PIRSR601842-2"/>
    </source>
</evidence>
<dbReference type="Pfam" id="PF02128">
    <property type="entry name" value="Peptidase_M36"/>
    <property type="match status" value="1"/>
</dbReference>
<evidence type="ECO:0000313" key="17">
    <source>
        <dbReference type="Proteomes" id="UP001143981"/>
    </source>
</evidence>
<evidence type="ECO:0000256" key="11">
    <source>
        <dbReference type="PIRSR" id="PIRSR601842-1"/>
    </source>
</evidence>
<feature type="domain" description="FTP" evidence="15">
    <location>
        <begin position="83"/>
        <end position="132"/>
    </location>
</feature>
<comment type="subcellular location">
    <subcellularLocation>
        <location evidence="1 13">Secreted</location>
    </subcellularLocation>
</comment>
<keyword evidence="4 13" id="KW-0645">Protease</keyword>
<proteinExistence type="inferred from homology"/>
<accession>A0A9W8CPF5</accession>
<feature type="active site" evidence="11">
    <location>
        <position position="448"/>
    </location>
</feature>
<feature type="binding site" evidence="12">
    <location>
        <position position="477"/>
    </location>
    <ligand>
        <name>Zn(2+)</name>
        <dbReference type="ChEBI" id="CHEBI:29105"/>
        <note>catalytic</note>
    </ligand>
</feature>
<feature type="binding site" evidence="12">
    <location>
        <position position="447"/>
    </location>
    <ligand>
        <name>Zn(2+)</name>
        <dbReference type="ChEBI" id="CHEBI:29105"/>
        <note>catalytic</note>
    </ligand>
</feature>
<evidence type="ECO:0000256" key="13">
    <source>
        <dbReference type="RuleBase" id="RU364017"/>
    </source>
</evidence>
<dbReference type="PANTHER" id="PTHR33478:SF1">
    <property type="entry name" value="EXTRACELLULAR METALLOPROTEINASE MEP"/>
    <property type="match status" value="1"/>
</dbReference>
<dbReference type="EC" id="3.4.24.-" evidence="13"/>
<evidence type="ECO:0000256" key="5">
    <source>
        <dbReference type="ARBA" id="ARBA00022723"/>
    </source>
</evidence>
<dbReference type="InterPro" id="IPR050371">
    <property type="entry name" value="Fungal_virulence_M36"/>
</dbReference>
<sequence>MASAAAAGNAADPYAVVGGGAAGMPFMPLLKNKGPLVVHAEPVALLPVGGGAGGVQRPSGLPGIAAAVVDYLSAAHGVPAHRLRVTDAYSDAASGMTHVYVAQHVGGVDVANAVANVNISPDGAVVSSSQSFAAAAALEAAAGALEGPAAAAARAGAAGDGPAQARQALVVLAAHLGTPLSAEEASAVGAAVEASVVGRQPGVALDRVPARVAASGTATASRALVQLADGRVAAAWRVNVEQQDHWWNAVVDVAAGRVAALADWYARSESYYVFPRDVASPADGPRRLVADPASGAASPDGWSAAGMTAGNNAWAQSNPSGGSRWRHNHRARAQAGGVFNSTLDLQQAPEQYVDAAITQLFYTTNMMHDLAFAYGFDEAAGNFQEVNHSGLGVGGDAVIANAQDGSGTNNANFATPPDGQRPQMRMYVWTATQPARDGDLEQDIVAHEYTHGISNRLTGGPANSDCLVTGESGGMGEGWSDAVANLLRLRATDTAATQMVMGDYVAGKNIRTHPYATSLAVNPLTFGYLDRPDFQEVHAIGEVWAEMLYEVTWALIARNGFADDLMAHDVSKGNALALQLLLDGMKLQPCNPSFVDARDAILQAEARLTSGSNR</sequence>
<evidence type="ECO:0000256" key="1">
    <source>
        <dbReference type="ARBA" id="ARBA00004613"/>
    </source>
</evidence>
<dbReference type="OrthoDB" id="3227768at2759"/>
<dbReference type="AlphaFoldDB" id="A0A9W8CPF5"/>
<dbReference type="GO" id="GO:0006508">
    <property type="term" value="P:proteolysis"/>
    <property type="evidence" value="ECO:0007669"/>
    <property type="project" value="UniProtKB-KW"/>
</dbReference>
<dbReference type="PANTHER" id="PTHR33478">
    <property type="entry name" value="EXTRACELLULAR METALLOPROTEINASE MEP"/>
    <property type="match status" value="1"/>
</dbReference>
<evidence type="ECO:0000256" key="9">
    <source>
        <dbReference type="ARBA" id="ARBA00023049"/>
    </source>
</evidence>
<dbReference type="Pfam" id="PF07504">
    <property type="entry name" value="FTP"/>
    <property type="match status" value="1"/>
</dbReference>
<dbReference type="CDD" id="cd09596">
    <property type="entry name" value="M36"/>
    <property type="match status" value="1"/>
</dbReference>
<evidence type="ECO:0000259" key="15">
    <source>
        <dbReference type="Pfam" id="PF07504"/>
    </source>
</evidence>
<feature type="compositionally biased region" description="Polar residues" evidence="14">
    <location>
        <begin position="309"/>
        <end position="321"/>
    </location>
</feature>
<name>A0A9W8CPF5_9FUNG</name>
<comment type="caution">
    <text evidence="16">The sequence shown here is derived from an EMBL/GenBank/DDBJ whole genome shotgun (WGS) entry which is preliminary data.</text>
</comment>
<evidence type="ECO:0000256" key="3">
    <source>
        <dbReference type="ARBA" id="ARBA00022525"/>
    </source>
</evidence>